<name>A0A845QH61_9FIRM</name>
<reference evidence="1 2" key="1">
    <citation type="submission" date="2018-08" db="EMBL/GenBank/DDBJ databases">
        <title>Murine metabolic-syndrome-specific gut microbial biobank.</title>
        <authorList>
            <person name="Liu C."/>
        </authorList>
    </citation>
    <scope>NUCLEOTIDE SEQUENCE [LARGE SCALE GENOMIC DNA]</scope>
    <source>
        <strain evidence="1 2">28</strain>
    </source>
</reference>
<keyword evidence="2" id="KW-1185">Reference proteome</keyword>
<gene>
    <name evidence="1" type="ORF">D0435_06190</name>
</gene>
<dbReference type="Proteomes" id="UP000446866">
    <property type="component" value="Unassembled WGS sequence"/>
</dbReference>
<accession>A0A845QH61</accession>
<comment type="caution">
    <text evidence="1">The sequence shown here is derived from an EMBL/GenBank/DDBJ whole genome shotgun (WGS) entry which is preliminary data.</text>
</comment>
<protein>
    <submittedName>
        <fullName evidence="1">DUF3990 domain-containing protein</fullName>
    </submittedName>
</protein>
<evidence type="ECO:0000313" key="1">
    <source>
        <dbReference type="EMBL" id="NBH61239.1"/>
    </source>
</evidence>
<evidence type="ECO:0000313" key="2">
    <source>
        <dbReference type="Proteomes" id="UP000446866"/>
    </source>
</evidence>
<proteinExistence type="predicted"/>
<dbReference type="RefSeq" id="WP_160201585.1">
    <property type="nucleotide sequence ID" value="NZ_QXWK01000010.1"/>
</dbReference>
<dbReference type="EMBL" id="QXWK01000010">
    <property type="protein sequence ID" value="NBH61239.1"/>
    <property type="molecule type" value="Genomic_DNA"/>
</dbReference>
<dbReference type="Pfam" id="PF13151">
    <property type="entry name" value="DUF3990"/>
    <property type="match status" value="1"/>
</dbReference>
<sequence>MRSRKVEIVKDYGKGFYCTEHIELAKEWACSENVDGFANRYEIDLSDLAILNLSSNDFTILNWLAILMLHRKARLSTPLARREKDYLIQNFLPEFQSYDVIIGYRADDSYFSFARSFVSNEISLKQLGYAMKLGKLGEQFVLKSQKAFESIRFLNYEIADNTLYYARRKVRDNKARDAYNKELENEDLDGIFMRDIIRKEIKPNDPRLH</sequence>
<dbReference type="InterPro" id="IPR025051">
    <property type="entry name" value="DUF3990"/>
</dbReference>
<dbReference type="AlphaFoldDB" id="A0A845QH61"/>
<organism evidence="1 2">
    <name type="scientific">Anaerotruncus colihominis</name>
    <dbReference type="NCBI Taxonomy" id="169435"/>
    <lineage>
        <taxon>Bacteria</taxon>
        <taxon>Bacillati</taxon>
        <taxon>Bacillota</taxon>
        <taxon>Clostridia</taxon>
        <taxon>Eubacteriales</taxon>
        <taxon>Oscillospiraceae</taxon>
        <taxon>Anaerotruncus</taxon>
    </lineage>
</organism>